<dbReference type="InterPro" id="IPR011089">
    <property type="entry name" value="GmrSD_C"/>
</dbReference>
<proteinExistence type="predicted"/>
<dbReference type="KEGG" id="sxi:SXIM_33950"/>
<dbReference type="PANTHER" id="PTHR24094:SF15">
    <property type="entry name" value="AMP-DEPENDENT SYNTHETASE_LIGASE DOMAIN-CONTAINING PROTEIN-RELATED"/>
    <property type="match status" value="1"/>
</dbReference>
<keyword evidence="4" id="KW-1185">Reference proteome</keyword>
<keyword evidence="1" id="KW-0732">Signal</keyword>
<organism evidence="3 4">
    <name type="scientific">Streptomyces xiamenensis</name>
    <dbReference type="NCBI Taxonomy" id="408015"/>
    <lineage>
        <taxon>Bacteria</taxon>
        <taxon>Bacillati</taxon>
        <taxon>Actinomycetota</taxon>
        <taxon>Actinomycetes</taxon>
        <taxon>Kitasatosporales</taxon>
        <taxon>Streptomycetaceae</taxon>
        <taxon>Streptomyces</taxon>
    </lineage>
</organism>
<dbReference type="EMBL" id="CP009922">
    <property type="protein sequence ID" value="AKG44779.1"/>
    <property type="molecule type" value="Genomic_DNA"/>
</dbReference>
<feature type="signal peptide" evidence="1">
    <location>
        <begin position="1"/>
        <end position="36"/>
    </location>
</feature>
<protein>
    <submittedName>
        <fullName evidence="3">Secreted protein</fullName>
    </submittedName>
</protein>
<name>A0A0F7FWP1_9ACTN</name>
<dbReference type="Pfam" id="PF07510">
    <property type="entry name" value="GmrSD_C"/>
    <property type="match status" value="1"/>
</dbReference>
<dbReference type="PANTHER" id="PTHR24094">
    <property type="entry name" value="SECRETED PROTEIN"/>
    <property type="match status" value="1"/>
</dbReference>
<feature type="chain" id="PRO_5002515734" evidence="1">
    <location>
        <begin position="37"/>
        <end position="216"/>
    </location>
</feature>
<dbReference type="STRING" id="408015.SXIM_33950"/>
<evidence type="ECO:0000256" key="1">
    <source>
        <dbReference type="SAM" id="SignalP"/>
    </source>
</evidence>
<sequence length="216" mass="23172">MGGILMLTRARRGVAVLTTALSTALLFVLLGQPATAAPPNIPSAATARTELNALRVAAEGSMTGYSRDLFPHWTSSGGCTTRQTVLKRDGSNVVVDSNCQPTSGSWYSPYDGVTVTSASGVDIDHIVPLAEAWRSGANSWTTDTRRSFANDLSSPQLIASSASSNRSKGDQDPADWKPVSSYQCTYARMWIRAKYRWNLSVDSAEKTALTSMLNTC</sequence>
<evidence type="ECO:0000313" key="3">
    <source>
        <dbReference type="EMBL" id="AKG44779.1"/>
    </source>
</evidence>
<gene>
    <name evidence="3" type="ORF">SXIM_33950</name>
</gene>
<dbReference type="Proteomes" id="UP000034034">
    <property type="component" value="Chromosome"/>
</dbReference>
<reference evidence="3" key="1">
    <citation type="submission" date="2019-08" db="EMBL/GenBank/DDBJ databases">
        <title>Complete genome sequence of a mangrove-derived Streptomyces xiamenensis.</title>
        <authorList>
            <person name="Xu J."/>
        </authorList>
    </citation>
    <scope>NUCLEOTIDE SEQUENCE</scope>
    <source>
        <strain evidence="3">318</strain>
    </source>
</reference>
<evidence type="ECO:0000313" key="4">
    <source>
        <dbReference type="Proteomes" id="UP000034034"/>
    </source>
</evidence>
<dbReference type="PATRIC" id="fig|408015.6.peg.3437"/>
<dbReference type="HOGENOM" id="CLU_043034_3_1_11"/>
<accession>A0A0F7FWP1</accession>
<dbReference type="AlphaFoldDB" id="A0A0F7FWP1"/>
<evidence type="ECO:0000259" key="2">
    <source>
        <dbReference type="Pfam" id="PF07510"/>
    </source>
</evidence>
<feature type="domain" description="GmrSD restriction endonucleases C-terminal" evidence="2">
    <location>
        <begin position="116"/>
        <end position="210"/>
    </location>
</feature>